<feature type="domain" description="Glucose-6-phosphate dehydrogenase NAD-binding" evidence="8">
    <location>
        <begin position="32"/>
        <end position="206"/>
    </location>
</feature>
<evidence type="ECO:0000313" key="11">
    <source>
        <dbReference type="Proteomes" id="UP001460888"/>
    </source>
</evidence>
<dbReference type="PIRSF" id="PIRSF000110">
    <property type="entry name" value="G6PD"/>
    <property type="match status" value="1"/>
</dbReference>
<gene>
    <name evidence="7" type="primary">zwf</name>
    <name evidence="10" type="ORF">SADO_01875</name>
</gene>
<keyword evidence="3 7" id="KW-0313">Glucose metabolism</keyword>
<dbReference type="EC" id="1.1.1.49" evidence="7"/>
<feature type="binding site" evidence="7">
    <location>
        <position position="254"/>
    </location>
    <ligand>
        <name>substrate</name>
    </ligand>
</feature>
<comment type="similarity">
    <text evidence="2 7">Belongs to the glucose-6-phosphate dehydrogenase family.</text>
</comment>
<keyword evidence="5 7" id="KW-0560">Oxidoreductase</keyword>
<comment type="caution">
    <text evidence="10">The sequence shown here is derived from an EMBL/GenBank/DDBJ whole genome shotgun (WGS) entry which is preliminary data.</text>
</comment>
<feature type="active site" description="Proton acceptor" evidence="7">
    <location>
        <position position="259"/>
    </location>
</feature>
<evidence type="ECO:0000256" key="3">
    <source>
        <dbReference type="ARBA" id="ARBA00022526"/>
    </source>
</evidence>
<feature type="binding site" evidence="7">
    <location>
        <position position="167"/>
    </location>
    <ligand>
        <name>NADP(+)</name>
        <dbReference type="ChEBI" id="CHEBI:58349"/>
    </ligand>
</feature>
<dbReference type="InterPro" id="IPR022675">
    <property type="entry name" value="G6P_DH_C"/>
</dbReference>
<proteinExistence type="inferred from homology"/>
<protein>
    <recommendedName>
        <fullName evidence="7">Glucose-6-phosphate 1-dehydrogenase</fullName>
        <shortName evidence="7">G6PD</shortName>
        <ecNumber evidence="7">1.1.1.49</ecNumber>
    </recommendedName>
</protein>
<dbReference type="InterPro" id="IPR001282">
    <property type="entry name" value="G6P_DH"/>
</dbReference>
<comment type="caution">
    <text evidence="7">Lacks conserved residue(s) required for the propagation of feature annotation.</text>
</comment>
<dbReference type="InterPro" id="IPR022674">
    <property type="entry name" value="G6P_DH_NAD-bd"/>
</dbReference>
<evidence type="ECO:0000256" key="1">
    <source>
        <dbReference type="ARBA" id="ARBA00004937"/>
    </source>
</evidence>
<evidence type="ECO:0000256" key="7">
    <source>
        <dbReference type="HAMAP-Rule" id="MF_00966"/>
    </source>
</evidence>
<sequence length="511" mass="58172">MAAPPGARQRHTTWNTLPMAEFVPVDAFDLLIFGGTGDLARRKLLPALFHRDRDEQFSADSRIIAVSRGEMDDAAYAEWVHDALKEQLTTKELEPAVWERFAVRLYHYSLDMQDDSGWAGLGDKLDDTHSRNRVFYLATSPSLFGTIAGQLAQAGLTDERSRIVLEKPVGHDFDSAREINDAVGEVFAESQIYRIDHYLGKETVQNVLALRFGNSLFEPLWARGAVDHVQITVAENLGVGQRFDFYNRTGALRDMVQNHMLQLLCMVAMEPPASMDHDDIRNEKIKVLRALKPITPEVVDRVTVRGRYTAGIVGGEPVPGYREEGDDPEVKTAEQDTETFVAIKAEIDNWRWNGTPFYLRTGKRMARKLSEIVFQFKPVPHSIFGDQPLTPNRLVLSLQPEEGVQLTLMTKEPGPGGFRMRSLPLNLNFPDAFSVTYPDAYERLLMEVLRGNPALFMRRDEIESAWRWIDRIIDSWHTRGVRTHEYMAGSWGPTDSFVLLDRDDRRWAQPE</sequence>
<dbReference type="PANTHER" id="PTHR23429">
    <property type="entry name" value="GLUCOSE-6-PHOSPHATE 1-DEHYDROGENASE G6PD"/>
    <property type="match status" value="1"/>
</dbReference>
<comment type="function">
    <text evidence="7">Catalyzes the oxidation of glucose 6-phosphate to 6-phosphogluconolactone.</text>
</comment>
<feature type="binding site" evidence="7">
    <location>
        <position position="201"/>
    </location>
    <ligand>
        <name>substrate</name>
    </ligand>
</feature>
<dbReference type="Gene3D" id="3.40.50.720">
    <property type="entry name" value="NAD(P)-binding Rossmann-like Domain"/>
    <property type="match status" value="1"/>
</dbReference>
<evidence type="ECO:0000259" key="8">
    <source>
        <dbReference type="Pfam" id="PF00479"/>
    </source>
</evidence>
<feature type="binding site" evidence="7">
    <location>
        <position position="363"/>
    </location>
    <ligand>
        <name>substrate</name>
    </ligand>
</feature>
<dbReference type="SUPFAM" id="SSF51735">
    <property type="entry name" value="NAD(P)-binding Rossmann-fold domains"/>
    <property type="match status" value="1"/>
</dbReference>
<dbReference type="NCBIfam" id="TIGR00871">
    <property type="entry name" value="zwf"/>
    <property type="match status" value="1"/>
</dbReference>
<evidence type="ECO:0000256" key="6">
    <source>
        <dbReference type="ARBA" id="ARBA00023277"/>
    </source>
</evidence>
<feature type="binding site" evidence="7">
    <location>
        <position position="68"/>
    </location>
    <ligand>
        <name>NADP(+)</name>
        <dbReference type="ChEBI" id="CHEBI:58349"/>
    </ligand>
</feature>
<dbReference type="PRINTS" id="PR00079">
    <property type="entry name" value="G6PDHDRGNASE"/>
</dbReference>
<dbReference type="SUPFAM" id="SSF55347">
    <property type="entry name" value="Glyceraldehyde-3-phosphate dehydrogenase-like, C-terminal domain"/>
    <property type="match status" value="1"/>
</dbReference>
<feature type="domain" description="Glucose-6-phosphate dehydrogenase C-terminal" evidence="9">
    <location>
        <begin position="208"/>
        <end position="507"/>
    </location>
</feature>
<dbReference type="PANTHER" id="PTHR23429:SF0">
    <property type="entry name" value="GLUCOSE-6-PHOSPHATE 1-DEHYDROGENASE"/>
    <property type="match status" value="1"/>
</dbReference>
<dbReference type="EMBL" id="APND01000001">
    <property type="protein sequence ID" value="MES1927964.1"/>
    <property type="molecule type" value="Genomic_DNA"/>
</dbReference>
<feature type="binding site" evidence="7">
    <location>
        <begin position="34"/>
        <end position="41"/>
    </location>
    <ligand>
        <name>NADP(+)</name>
        <dbReference type="ChEBI" id="CHEBI:58349"/>
    </ligand>
</feature>
<comment type="catalytic activity">
    <reaction evidence="7">
        <text>D-glucose 6-phosphate + NADP(+) = 6-phospho-D-glucono-1,5-lactone + NADPH + H(+)</text>
        <dbReference type="Rhea" id="RHEA:15841"/>
        <dbReference type="ChEBI" id="CHEBI:15378"/>
        <dbReference type="ChEBI" id="CHEBI:57783"/>
        <dbReference type="ChEBI" id="CHEBI:57955"/>
        <dbReference type="ChEBI" id="CHEBI:58349"/>
        <dbReference type="ChEBI" id="CHEBI:61548"/>
        <dbReference type="EC" id="1.1.1.49"/>
    </reaction>
</comment>
<feature type="binding site" evidence="7">
    <location>
        <position position="235"/>
    </location>
    <ligand>
        <name>substrate</name>
    </ligand>
</feature>
<dbReference type="Pfam" id="PF00479">
    <property type="entry name" value="G6PD_N"/>
    <property type="match status" value="1"/>
</dbReference>
<accession>A0ABV2AWE5</accession>
<evidence type="ECO:0000313" key="10">
    <source>
        <dbReference type="EMBL" id="MES1927964.1"/>
    </source>
</evidence>
<dbReference type="InterPro" id="IPR036291">
    <property type="entry name" value="NAD(P)-bd_dom_sf"/>
</dbReference>
<evidence type="ECO:0000256" key="4">
    <source>
        <dbReference type="ARBA" id="ARBA00022857"/>
    </source>
</evidence>
<keyword evidence="4 7" id="KW-0521">NADP</keyword>
<feature type="binding site" evidence="7">
    <location>
        <position position="368"/>
    </location>
    <ligand>
        <name>substrate</name>
    </ligand>
</feature>
<organism evidence="10 11">
    <name type="scientific">Salinisphaera dokdonensis CL-ES53</name>
    <dbReference type="NCBI Taxonomy" id="1304272"/>
    <lineage>
        <taxon>Bacteria</taxon>
        <taxon>Pseudomonadati</taxon>
        <taxon>Pseudomonadota</taxon>
        <taxon>Gammaproteobacteria</taxon>
        <taxon>Salinisphaerales</taxon>
        <taxon>Salinisphaeraceae</taxon>
        <taxon>Salinisphaera</taxon>
    </lineage>
</organism>
<name>A0ABV2AWE5_9GAMM</name>
<dbReference type="Gene3D" id="3.30.360.10">
    <property type="entry name" value="Dihydrodipicolinate Reductase, domain 2"/>
    <property type="match status" value="1"/>
</dbReference>
<keyword evidence="11" id="KW-1185">Reference proteome</keyword>
<dbReference type="InterPro" id="IPR019796">
    <property type="entry name" value="G6P_DH_AS"/>
</dbReference>
<evidence type="ECO:0000256" key="5">
    <source>
        <dbReference type="ARBA" id="ARBA00023002"/>
    </source>
</evidence>
<comment type="pathway">
    <text evidence="1 7">Carbohydrate degradation; pentose phosphate pathway; D-ribulose 5-phosphate from D-glucose 6-phosphate (oxidative stage): step 1/3.</text>
</comment>
<evidence type="ECO:0000256" key="2">
    <source>
        <dbReference type="ARBA" id="ARBA00009975"/>
    </source>
</evidence>
<dbReference type="Proteomes" id="UP001460888">
    <property type="component" value="Unassembled WGS sequence"/>
</dbReference>
<dbReference type="PROSITE" id="PS00069">
    <property type="entry name" value="G6P_DEHYDROGENASE"/>
    <property type="match status" value="1"/>
</dbReference>
<keyword evidence="6 7" id="KW-0119">Carbohydrate metabolism</keyword>
<feature type="binding site" evidence="7">
    <location>
        <position position="197"/>
    </location>
    <ligand>
        <name>substrate</name>
    </ligand>
</feature>
<reference evidence="10 11" key="1">
    <citation type="submission" date="2013-03" db="EMBL/GenBank/DDBJ databases">
        <title>Salinisphaera dokdonensis CL-ES53 Genome Sequencing.</title>
        <authorList>
            <person name="Li C."/>
            <person name="Lai Q."/>
            <person name="Shao Z."/>
        </authorList>
    </citation>
    <scope>NUCLEOTIDE SEQUENCE [LARGE SCALE GENOMIC DNA]</scope>
    <source>
        <strain evidence="10 11">CL-ES53</strain>
    </source>
</reference>
<dbReference type="Pfam" id="PF02781">
    <property type="entry name" value="G6PD_C"/>
    <property type="match status" value="1"/>
</dbReference>
<dbReference type="HAMAP" id="MF_00966">
    <property type="entry name" value="G6PD"/>
    <property type="match status" value="1"/>
</dbReference>
<evidence type="ECO:0000259" key="9">
    <source>
        <dbReference type="Pfam" id="PF02781"/>
    </source>
</evidence>